<dbReference type="InterPro" id="IPR036318">
    <property type="entry name" value="FAD-bd_PCMH-like_sf"/>
</dbReference>
<dbReference type="PANTHER" id="PTHR42973:SF39">
    <property type="entry name" value="FAD-BINDING PCMH-TYPE DOMAIN-CONTAINING PROTEIN"/>
    <property type="match status" value="1"/>
</dbReference>
<dbReference type="Gene3D" id="3.30.465.10">
    <property type="match status" value="1"/>
</dbReference>
<dbReference type="EMBL" id="FAOZ01000041">
    <property type="protein sequence ID" value="CUU60508.1"/>
    <property type="molecule type" value="Genomic_DNA"/>
</dbReference>
<evidence type="ECO:0000313" key="8">
    <source>
        <dbReference type="Proteomes" id="UP000198802"/>
    </source>
</evidence>
<dbReference type="RefSeq" id="WP_091285542.1">
    <property type="nucleotide sequence ID" value="NZ_FAOZ01000041.1"/>
</dbReference>
<evidence type="ECO:0000256" key="1">
    <source>
        <dbReference type="ARBA" id="ARBA00001974"/>
    </source>
</evidence>
<dbReference type="Gene3D" id="3.30.43.10">
    <property type="entry name" value="Uridine Diphospho-n-acetylenolpyruvylglucosamine Reductase, domain 2"/>
    <property type="match status" value="1"/>
</dbReference>
<reference evidence="8" key="1">
    <citation type="submission" date="2015-11" db="EMBL/GenBank/DDBJ databases">
        <authorList>
            <person name="Varghese N."/>
        </authorList>
    </citation>
    <scope>NUCLEOTIDE SEQUENCE [LARGE SCALE GENOMIC DNA]</scope>
    <source>
        <strain evidence="8">DSM 45899</strain>
    </source>
</reference>
<dbReference type="SUPFAM" id="SSF56176">
    <property type="entry name" value="FAD-binding/transporter-associated domain-like"/>
    <property type="match status" value="1"/>
</dbReference>
<gene>
    <name evidence="7" type="ORF">Ga0074812_14127</name>
</gene>
<keyword evidence="3" id="KW-0285">Flavoprotein</keyword>
<dbReference type="Pfam" id="PF01565">
    <property type="entry name" value="FAD_binding_4"/>
    <property type="match status" value="1"/>
</dbReference>
<dbReference type="Proteomes" id="UP000198802">
    <property type="component" value="Unassembled WGS sequence"/>
</dbReference>
<sequence length="465" mass="48016">MNTHPTTTGSASSGGATHATYPRGLLVAGDPGFDVARKPWNLAVEQRPAAIAHPADAAEVAAVVRLAAASRLRVAAQATGHGAGALGPLDDVVLLRTSRLTGVALDARARRARVGAGTRWLDVVPPAGGQGLAALHGSSPDVGVVGYSLGGGLSWYGRALGLAANSVTAAELVTADGTLVRVDADHEPDLFWALRGGGGSFGVVTALEFALHPISTAYAGLLAWDWRHSERVLTRWLDWAGPAPDAVSTSLRLVQVPPLPEMPEPVRGRALVMIDGAVLADNPEAERILAPLRELAPELDTFTRLPASTLLRLHLEPEGPTPLVSASRTLHELPAGAVGTLLDVAGPDSGTSLQVAAELRQLGGALSRPAAGGGALASLDGAFVLYACGVVPTSELLARARLDARRVVDAMAPFSARQQYLNLTANRTDVAVGYDPLAWARLRAIRAAVDPGGMFVAGHPVPLTA</sequence>
<name>A0A0S4QZX4_9ACTN</name>
<dbReference type="InterPro" id="IPR016169">
    <property type="entry name" value="FAD-bd_PCMH_sub2"/>
</dbReference>
<dbReference type="InterPro" id="IPR006093">
    <property type="entry name" value="Oxy_OxRdtase_FAD_BS"/>
</dbReference>
<keyword evidence="4" id="KW-0274">FAD</keyword>
<proteinExistence type="inferred from homology"/>
<dbReference type="InterPro" id="IPR006094">
    <property type="entry name" value="Oxid_FAD_bind_N"/>
</dbReference>
<evidence type="ECO:0000259" key="6">
    <source>
        <dbReference type="PROSITE" id="PS51387"/>
    </source>
</evidence>
<dbReference type="InterPro" id="IPR050416">
    <property type="entry name" value="FAD-linked_Oxidoreductase"/>
</dbReference>
<comment type="similarity">
    <text evidence="2">Belongs to the oxygen-dependent FAD-linked oxidoreductase family.</text>
</comment>
<keyword evidence="5" id="KW-0560">Oxidoreductase</keyword>
<dbReference type="PANTHER" id="PTHR42973">
    <property type="entry name" value="BINDING OXIDOREDUCTASE, PUTATIVE (AFU_ORTHOLOGUE AFUA_1G17690)-RELATED"/>
    <property type="match status" value="1"/>
</dbReference>
<evidence type="ECO:0000313" key="7">
    <source>
        <dbReference type="EMBL" id="CUU60508.1"/>
    </source>
</evidence>
<dbReference type="GO" id="GO:0016491">
    <property type="term" value="F:oxidoreductase activity"/>
    <property type="evidence" value="ECO:0007669"/>
    <property type="project" value="UniProtKB-KW"/>
</dbReference>
<evidence type="ECO:0000256" key="4">
    <source>
        <dbReference type="ARBA" id="ARBA00022827"/>
    </source>
</evidence>
<dbReference type="InterPro" id="IPR016167">
    <property type="entry name" value="FAD-bd_PCMH_sub1"/>
</dbReference>
<protein>
    <submittedName>
        <fullName evidence="7">FAD/FMN-containing dehydrogenase</fullName>
    </submittedName>
</protein>
<evidence type="ECO:0000256" key="2">
    <source>
        <dbReference type="ARBA" id="ARBA00005466"/>
    </source>
</evidence>
<dbReference type="PROSITE" id="PS00862">
    <property type="entry name" value="OX2_COVAL_FAD"/>
    <property type="match status" value="1"/>
</dbReference>
<dbReference type="Gene3D" id="3.40.462.20">
    <property type="match status" value="1"/>
</dbReference>
<keyword evidence="8" id="KW-1185">Reference proteome</keyword>
<accession>A0A0S4QZX4</accession>
<dbReference type="GO" id="GO:0071949">
    <property type="term" value="F:FAD binding"/>
    <property type="evidence" value="ECO:0007669"/>
    <property type="project" value="InterPro"/>
</dbReference>
<evidence type="ECO:0000256" key="3">
    <source>
        <dbReference type="ARBA" id="ARBA00022630"/>
    </source>
</evidence>
<dbReference type="PROSITE" id="PS51387">
    <property type="entry name" value="FAD_PCMH"/>
    <property type="match status" value="1"/>
</dbReference>
<evidence type="ECO:0000256" key="5">
    <source>
        <dbReference type="ARBA" id="ARBA00023002"/>
    </source>
</evidence>
<comment type="cofactor">
    <cofactor evidence="1">
        <name>FAD</name>
        <dbReference type="ChEBI" id="CHEBI:57692"/>
    </cofactor>
</comment>
<dbReference type="AlphaFoldDB" id="A0A0S4QZX4"/>
<organism evidence="7 8">
    <name type="scientific">Parafrankia irregularis</name>
    <dbReference type="NCBI Taxonomy" id="795642"/>
    <lineage>
        <taxon>Bacteria</taxon>
        <taxon>Bacillati</taxon>
        <taxon>Actinomycetota</taxon>
        <taxon>Actinomycetes</taxon>
        <taxon>Frankiales</taxon>
        <taxon>Frankiaceae</taxon>
        <taxon>Parafrankia</taxon>
    </lineage>
</organism>
<feature type="domain" description="FAD-binding PCMH-type" evidence="6">
    <location>
        <begin position="44"/>
        <end position="214"/>
    </location>
</feature>
<dbReference type="InterPro" id="IPR016166">
    <property type="entry name" value="FAD-bd_PCMH"/>
</dbReference>